<evidence type="ECO:0000313" key="1">
    <source>
        <dbReference type="EMBL" id="KAH6945672.1"/>
    </source>
</evidence>
<accession>A0ACB7TH76</accession>
<keyword evidence="2" id="KW-1185">Reference proteome</keyword>
<organism evidence="1 2">
    <name type="scientific">Hyalomma asiaticum</name>
    <name type="common">Tick</name>
    <dbReference type="NCBI Taxonomy" id="266040"/>
    <lineage>
        <taxon>Eukaryota</taxon>
        <taxon>Metazoa</taxon>
        <taxon>Ecdysozoa</taxon>
        <taxon>Arthropoda</taxon>
        <taxon>Chelicerata</taxon>
        <taxon>Arachnida</taxon>
        <taxon>Acari</taxon>
        <taxon>Parasitiformes</taxon>
        <taxon>Ixodida</taxon>
        <taxon>Ixodoidea</taxon>
        <taxon>Ixodidae</taxon>
        <taxon>Hyalomminae</taxon>
        <taxon>Hyalomma</taxon>
    </lineage>
</organism>
<dbReference type="EMBL" id="CM023481">
    <property type="protein sequence ID" value="KAH6945672.1"/>
    <property type="molecule type" value="Genomic_DNA"/>
</dbReference>
<comment type="caution">
    <text evidence="1">The sequence shown here is derived from an EMBL/GenBank/DDBJ whole genome shotgun (WGS) entry which is preliminary data.</text>
</comment>
<name>A0ACB7TH76_HYAAI</name>
<sequence>MHVQETDSVSVALSRLKRTVQSITGLVRRIARSKEGMTEADMLRLVHAFVISLYALAFQATRRTETDQVDKLIRIACKAALGIPESTR</sequence>
<reference evidence="1" key="1">
    <citation type="submission" date="2020-05" db="EMBL/GenBank/DDBJ databases">
        <title>Large-scale comparative analyses of tick genomes elucidate their genetic diversity and vector capacities.</title>
        <authorList>
            <person name="Jia N."/>
            <person name="Wang J."/>
            <person name="Shi W."/>
            <person name="Du L."/>
            <person name="Sun Y."/>
            <person name="Zhan W."/>
            <person name="Jiang J."/>
            <person name="Wang Q."/>
            <person name="Zhang B."/>
            <person name="Ji P."/>
            <person name="Sakyi L.B."/>
            <person name="Cui X."/>
            <person name="Yuan T."/>
            <person name="Jiang B."/>
            <person name="Yang W."/>
            <person name="Lam T.T.-Y."/>
            <person name="Chang Q."/>
            <person name="Ding S."/>
            <person name="Wang X."/>
            <person name="Zhu J."/>
            <person name="Ruan X."/>
            <person name="Zhao L."/>
            <person name="Wei J."/>
            <person name="Que T."/>
            <person name="Du C."/>
            <person name="Cheng J."/>
            <person name="Dai P."/>
            <person name="Han X."/>
            <person name="Huang E."/>
            <person name="Gao Y."/>
            <person name="Liu J."/>
            <person name="Shao H."/>
            <person name="Ye R."/>
            <person name="Li L."/>
            <person name="Wei W."/>
            <person name="Wang X."/>
            <person name="Wang C."/>
            <person name="Yang T."/>
            <person name="Huo Q."/>
            <person name="Li W."/>
            <person name="Guo W."/>
            <person name="Chen H."/>
            <person name="Zhou L."/>
            <person name="Ni X."/>
            <person name="Tian J."/>
            <person name="Zhou Y."/>
            <person name="Sheng Y."/>
            <person name="Liu T."/>
            <person name="Pan Y."/>
            <person name="Xia L."/>
            <person name="Li J."/>
            <person name="Zhao F."/>
            <person name="Cao W."/>
        </authorList>
    </citation>
    <scope>NUCLEOTIDE SEQUENCE</scope>
    <source>
        <strain evidence="1">Hyas-2018</strain>
    </source>
</reference>
<protein>
    <submittedName>
        <fullName evidence="1">Uncharacterized protein</fullName>
    </submittedName>
</protein>
<gene>
    <name evidence="1" type="ORF">HPB50_009584</name>
</gene>
<evidence type="ECO:0000313" key="2">
    <source>
        <dbReference type="Proteomes" id="UP000821845"/>
    </source>
</evidence>
<dbReference type="Proteomes" id="UP000821845">
    <property type="component" value="Chromosome 1"/>
</dbReference>
<proteinExistence type="predicted"/>